<feature type="chain" id="PRO_5020199669" description="BIG2 domain-containing protein" evidence="1">
    <location>
        <begin position="26"/>
        <end position="1045"/>
    </location>
</feature>
<dbReference type="InParanoid" id="A0A4V2Z331"/>
<dbReference type="Pfam" id="PF13229">
    <property type="entry name" value="Beta_helix"/>
    <property type="match status" value="1"/>
</dbReference>
<proteinExistence type="predicted"/>
<dbReference type="SUPFAM" id="SSF49373">
    <property type="entry name" value="Invasin/intimin cell-adhesion fragments"/>
    <property type="match status" value="1"/>
</dbReference>
<dbReference type="Gene3D" id="2.160.20.10">
    <property type="entry name" value="Single-stranded right-handed beta-helix, Pectin lyase-like"/>
    <property type="match status" value="3"/>
</dbReference>
<dbReference type="RefSeq" id="WP_131893842.1">
    <property type="nucleotide sequence ID" value="NZ_SMKZ01000011.1"/>
</dbReference>
<evidence type="ECO:0000259" key="2">
    <source>
        <dbReference type="Pfam" id="PF02368"/>
    </source>
</evidence>
<dbReference type="Gene3D" id="1.20.1270.90">
    <property type="entry name" value="AF1782-like"/>
    <property type="match status" value="1"/>
</dbReference>
<name>A0A4V2Z331_9ACTN</name>
<dbReference type="Proteomes" id="UP000294739">
    <property type="component" value="Unassembled WGS sequence"/>
</dbReference>
<feature type="domain" description="Right handed beta helix" evidence="3">
    <location>
        <begin position="364"/>
        <end position="463"/>
    </location>
</feature>
<keyword evidence="5" id="KW-1185">Reference proteome</keyword>
<evidence type="ECO:0000313" key="5">
    <source>
        <dbReference type="Proteomes" id="UP000294739"/>
    </source>
</evidence>
<protein>
    <recommendedName>
        <fullName evidence="6">BIG2 domain-containing protein</fullName>
    </recommendedName>
</protein>
<evidence type="ECO:0000256" key="1">
    <source>
        <dbReference type="SAM" id="SignalP"/>
    </source>
</evidence>
<gene>
    <name evidence="4" type="ORF">E1269_09750</name>
</gene>
<dbReference type="InterPro" id="IPR039448">
    <property type="entry name" value="Beta_helix"/>
</dbReference>
<dbReference type="InterPro" id="IPR006626">
    <property type="entry name" value="PbH1"/>
</dbReference>
<dbReference type="Pfam" id="PF02368">
    <property type="entry name" value="Big_2"/>
    <property type="match status" value="1"/>
</dbReference>
<dbReference type="PANTHER" id="PTHR36453:SF1">
    <property type="entry name" value="RIGHT HANDED BETA HELIX DOMAIN-CONTAINING PROTEIN"/>
    <property type="match status" value="1"/>
</dbReference>
<organism evidence="4 5">
    <name type="scientific">Jiangella asiatica</name>
    <dbReference type="NCBI Taxonomy" id="2530372"/>
    <lineage>
        <taxon>Bacteria</taxon>
        <taxon>Bacillati</taxon>
        <taxon>Actinomycetota</taxon>
        <taxon>Actinomycetes</taxon>
        <taxon>Jiangellales</taxon>
        <taxon>Jiangellaceae</taxon>
        <taxon>Jiangella</taxon>
    </lineage>
</organism>
<dbReference type="SUPFAM" id="SSF51126">
    <property type="entry name" value="Pectin lyase-like"/>
    <property type="match status" value="1"/>
</dbReference>
<evidence type="ECO:0000313" key="4">
    <source>
        <dbReference type="EMBL" id="TDE11148.1"/>
    </source>
</evidence>
<evidence type="ECO:0008006" key="6">
    <source>
        <dbReference type="Google" id="ProtNLM"/>
    </source>
</evidence>
<dbReference type="EMBL" id="SMKZ01000011">
    <property type="protein sequence ID" value="TDE11148.1"/>
    <property type="molecule type" value="Genomic_DNA"/>
</dbReference>
<sequence>MSRLTTTLLAGIAITLASMHVPADAAVTDPSRQEAGAPREPAYTFYVSPDGDDRDAGSVTRPLRTLAGARDAVSEFKQRHPKGDITVYLRGGRYQLDQTVVFGPEDSGNAEQTITYAAYPGERPVFSSGELIDGWRPVADPPAGLSAAAAEHVWVADVPTGWLFKTLFDGERMVPRAKGPAFAPTVRIPVGQAPESSYWQLPYPEGAMKNWPNVTDVEIEIIPTVTWMRNILPLASVDEEKNVATMQVPGRYPLGQVWNTSESVWVENVVDVLDEPGEWAVNSHTGKVYYWPVSGTPGEVRAPRLTELVLVEGDIDYDGPADTPVTDLAFRGLTFTQGERDTYPAGYRGYEMQHAWDLQDRGNALVRLRGVEDSVVESSEFYNTGHNAIRCDLHCRHNTFSDNLVHHVGASGIILAGYGAGTKDVNRDNVVENNHIHHVGLLYPHGMGLWAWQSGHNRLAHNLIHDTPYTGLTVSGRISFARDRPIAEATATVRWDEIEAVTDAPDEGWTVGDYDSYEPFLYGRDNVVEYNDISTVMTTLHDGNAIYVTGQARGNVVRRNYLHDIESPNQGYALRADDAQFGTLFTENVIDTLAHMGGIVLKGQNDIVNNIVAGLGQPEAYLAVALGPVAGSRLRHNVYFSTESGQNILREGPSYRGPEPHLTETVSEFNTYYSTADPNWGPDFVDGYRQLGYELTSLTTDPRFYDADEGDFRMRPGSLTAAMGFDQIDMSRMGLTAAYPFRESDELDRLFVRTGDQFASVRMRDRERAVLRVSGRTRTGYVADLTDTTLAFTSSDPTVATVDDRGVVTAVADGTAEVTVTATTDGVQKTSIAVIVGVDTTTLETLLDHAEALQASTTAGADIGQYPQQAKDALAELIDSARAVIADDAGQRRVDDESRQLRQGIRTFEESVVIAEVVTVNDDDPTIAYTGAWNHLQNRSPDYNQDIHVSTQDGASAQFTFTGPQVEIIGPKTPNNGRAEVYLDGALVDTIQPVAETYLAQQVIFTAAELGPGQHTVTITKADGTYLQLDAFRHYAPATSPGSGT</sequence>
<dbReference type="InterPro" id="IPR008964">
    <property type="entry name" value="Invasin/intimin_cell_adhesion"/>
</dbReference>
<dbReference type="OrthoDB" id="9808066at2"/>
<dbReference type="AlphaFoldDB" id="A0A4V2Z331"/>
<dbReference type="InterPro" id="IPR011050">
    <property type="entry name" value="Pectin_lyase_fold/virulence"/>
</dbReference>
<dbReference type="PANTHER" id="PTHR36453">
    <property type="entry name" value="SECRETED PROTEIN-RELATED"/>
    <property type="match status" value="1"/>
</dbReference>
<feature type="domain" description="BIG2" evidence="2">
    <location>
        <begin position="779"/>
        <end position="832"/>
    </location>
</feature>
<reference evidence="4 5" key="1">
    <citation type="submission" date="2019-03" db="EMBL/GenBank/DDBJ databases">
        <title>Draft genome sequences of novel Actinobacteria.</title>
        <authorList>
            <person name="Sahin N."/>
            <person name="Ay H."/>
            <person name="Saygin H."/>
        </authorList>
    </citation>
    <scope>NUCLEOTIDE SEQUENCE [LARGE SCALE GENOMIC DNA]</scope>
    <source>
        <strain evidence="4 5">5K138</strain>
    </source>
</reference>
<dbReference type="SMART" id="SM00710">
    <property type="entry name" value="PbH1"/>
    <property type="match status" value="6"/>
</dbReference>
<dbReference type="Gene3D" id="2.60.120.260">
    <property type="entry name" value="Galactose-binding domain-like"/>
    <property type="match status" value="1"/>
</dbReference>
<comment type="caution">
    <text evidence="4">The sequence shown here is derived from an EMBL/GenBank/DDBJ whole genome shotgun (WGS) entry which is preliminary data.</text>
</comment>
<feature type="signal peptide" evidence="1">
    <location>
        <begin position="1"/>
        <end position="25"/>
    </location>
</feature>
<keyword evidence="1" id="KW-0732">Signal</keyword>
<dbReference type="InterPro" id="IPR012334">
    <property type="entry name" value="Pectin_lyas_fold"/>
</dbReference>
<dbReference type="InterPro" id="IPR003343">
    <property type="entry name" value="Big_2"/>
</dbReference>
<dbReference type="Gene3D" id="2.60.40.1080">
    <property type="match status" value="1"/>
</dbReference>
<evidence type="ECO:0000259" key="3">
    <source>
        <dbReference type="Pfam" id="PF13229"/>
    </source>
</evidence>
<accession>A0A4V2Z331</accession>